<feature type="compositionally biased region" description="Polar residues" evidence="7">
    <location>
        <begin position="522"/>
        <end position="537"/>
    </location>
</feature>
<dbReference type="Gene3D" id="3.30.420.10">
    <property type="entry name" value="Ribonuclease H-like superfamily/Ribonuclease H"/>
    <property type="match status" value="1"/>
</dbReference>
<keyword evidence="6 9" id="KW-0695">RNA-directed DNA polymerase</keyword>
<feature type="compositionally biased region" description="Polar residues" evidence="7">
    <location>
        <begin position="546"/>
        <end position="557"/>
    </location>
</feature>
<proteinExistence type="predicted"/>
<organism evidence="9">
    <name type="scientific">Tanacetum cinerariifolium</name>
    <name type="common">Dalmatian daisy</name>
    <name type="synonym">Chrysanthemum cinerariifolium</name>
    <dbReference type="NCBI Taxonomy" id="118510"/>
    <lineage>
        <taxon>Eukaryota</taxon>
        <taxon>Viridiplantae</taxon>
        <taxon>Streptophyta</taxon>
        <taxon>Embryophyta</taxon>
        <taxon>Tracheophyta</taxon>
        <taxon>Spermatophyta</taxon>
        <taxon>Magnoliopsida</taxon>
        <taxon>eudicotyledons</taxon>
        <taxon>Gunneridae</taxon>
        <taxon>Pentapetalae</taxon>
        <taxon>asterids</taxon>
        <taxon>campanulids</taxon>
        <taxon>Asterales</taxon>
        <taxon>Asteraceae</taxon>
        <taxon>Asteroideae</taxon>
        <taxon>Anthemideae</taxon>
        <taxon>Anthemidinae</taxon>
        <taxon>Tanacetum</taxon>
    </lineage>
</organism>
<keyword evidence="3" id="KW-0540">Nuclease</keyword>
<dbReference type="SUPFAM" id="SSF53098">
    <property type="entry name" value="Ribonuclease H-like"/>
    <property type="match status" value="1"/>
</dbReference>
<evidence type="ECO:0000313" key="9">
    <source>
        <dbReference type="EMBL" id="GEU78828.1"/>
    </source>
</evidence>
<dbReference type="CDD" id="cd09274">
    <property type="entry name" value="RNase_HI_RT_Ty3"/>
    <property type="match status" value="1"/>
</dbReference>
<dbReference type="InterPro" id="IPR012337">
    <property type="entry name" value="RNaseH-like_sf"/>
</dbReference>
<evidence type="ECO:0000256" key="4">
    <source>
        <dbReference type="ARBA" id="ARBA00022759"/>
    </source>
</evidence>
<sequence>MTYDLELGAVVFALRLWRHYLYGTKCVVYTDHKSLQYILDQKELNMRQRRWIELLSNYDCEIRYHPGKANVVADALSRKEREPKRIRALVMTVHSILHEQIRNAQSKAMKKKNVRAENLGRLIKLIFEIHPDGTSKCLTCTKVKVEHQKPSGLLQQPEIPVRKWKRITMDFIVGLSRTPSGYDLIWVIVDRLTKSTHFLLVKSTDSMEKLTQLYLKGILCRHGVPMSIISDRDSKFMSRFWRSHQGALGTQLDMSTAYHPKMGGQSERTIQTQEDMLRACVIDFGGSEMIRETTEKIVQIKNRLLTTRSRQKSYADVRLRPLELDVGDKVMLKGIHNTFHVSNLNKCLSDEGLIIPLNEIQLDEKLHFIEEPLEIMDREVKKLKQSRIPIVKAALRSIHLTSALILLHISIRLRDKGLQGKKTTDTPVADVDVSEESDSKPAKKRTASKRVVKKKVTISAADNIIPDLDVALELSKPISLTEAARQVHATHARIVTEIILEAARRRPSYTMQALKEFKKTSKSQPGTKDSSKGTSSIPRVLDESTKVSATSSEGTENQGDDEEVDWIDSDEDEEKKHDTDDDKSIDLEMTDDEETDDEFVHAKEDSEKIKEIKDDAKKDELPPTSSSLSVSLGFGDYFLILSSDTFLVSTVKDTTYPEINSLLDIKIQSEVPHIQSSSVLIVHVLVISKSSIFSPIPVTPLVAPATTLLFLSSVSTIQRVPHQTTAPIPTLPITTDAPTIITVVPEFDALFVVQLRVAKLEKDVSELKKIDHSTKSLATLKSQVTMVIEQYLGSKISDDL</sequence>
<evidence type="ECO:0000256" key="3">
    <source>
        <dbReference type="ARBA" id="ARBA00022722"/>
    </source>
</evidence>
<dbReference type="InterPro" id="IPR041373">
    <property type="entry name" value="RT_RNaseH"/>
</dbReference>
<feature type="region of interest" description="Disordered" evidence="7">
    <location>
        <begin position="420"/>
        <end position="449"/>
    </location>
</feature>
<keyword evidence="1" id="KW-0808">Transferase</keyword>
<dbReference type="PANTHER" id="PTHR35046">
    <property type="entry name" value="ZINC KNUCKLE (CCHC-TYPE) FAMILY PROTEIN"/>
    <property type="match status" value="1"/>
</dbReference>
<feature type="compositionally biased region" description="Acidic residues" evidence="7">
    <location>
        <begin position="588"/>
        <end position="597"/>
    </location>
</feature>
<dbReference type="InterPro" id="IPR001584">
    <property type="entry name" value="Integrase_cat-core"/>
</dbReference>
<comment type="caution">
    <text evidence="9">The sequence shown here is derived from an EMBL/GenBank/DDBJ whole genome shotgun (WGS) entry which is preliminary data.</text>
</comment>
<dbReference type="GO" id="GO:0003964">
    <property type="term" value="F:RNA-directed DNA polymerase activity"/>
    <property type="evidence" value="ECO:0007669"/>
    <property type="project" value="UniProtKB-KW"/>
</dbReference>
<keyword evidence="4" id="KW-0255">Endonuclease</keyword>
<evidence type="ECO:0000256" key="1">
    <source>
        <dbReference type="ARBA" id="ARBA00022679"/>
    </source>
</evidence>
<dbReference type="PANTHER" id="PTHR35046:SF26">
    <property type="entry name" value="RNA-DIRECTED DNA POLYMERASE"/>
    <property type="match status" value="1"/>
</dbReference>
<keyword evidence="2" id="KW-0548">Nucleotidyltransferase</keyword>
<feature type="compositionally biased region" description="Basic and acidic residues" evidence="7">
    <location>
        <begin position="574"/>
        <end position="586"/>
    </location>
</feature>
<feature type="region of interest" description="Disordered" evidence="7">
    <location>
        <begin position="516"/>
        <end position="625"/>
    </location>
</feature>
<protein>
    <submittedName>
        <fullName evidence="9">Reverse transcriptase domain-containing protein</fullName>
    </submittedName>
</protein>
<reference evidence="9" key="1">
    <citation type="journal article" date="2019" name="Sci. Rep.">
        <title>Draft genome of Tanacetum cinerariifolium, the natural source of mosquito coil.</title>
        <authorList>
            <person name="Yamashiro T."/>
            <person name="Shiraishi A."/>
            <person name="Satake H."/>
            <person name="Nakayama K."/>
        </authorList>
    </citation>
    <scope>NUCLEOTIDE SEQUENCE</scope>
</reference>
<evidence type="ECO:0000256" key="5">
    <source>
        <dbReference type="ARBA" id="ARBA00022801"/>
    </source>
</evidence>
<gene>
    <name evidence="9" type="ORF">Tci_050806</name>
</gene>
<dbReference type="Pfam" id="PF17917">
    <property type="entry name" value="RT_RNaseH"/>
    <property type="match status" value="1"/>
</dbReference>
<dbReference type="InterPro" id="IPR036397">
    <property type="entry name" value="RNaseH_sf"/>
</dbReference>
<dbReference type="GO" id="GO:0016787">
    <property type="term" value="F:hydrolase activity"/>
    <property type="evidence" value="ECO:0007669"/>
    <property type="project" value="UniProtKB-KW"/>
</dbReference>
<keyword evidence="5" id="KW-0378">Hydrolase</keyword>
<accession>A0A6L2MXW5</accession>
<dbReference type="EMBL" id="BKCJ010007752">
    <property type="protein sequence ID" value="GEU78828.1"/>
    <property type="molecule type" value="Genomic_DNA"/>
</dbReference>
<dbReference type="GO" id="GO:0003676">
    <property type="term" value="F:nucleic acid binding"/>
    <property type="evidence" value="ECO:0007669"/>
    <property type="project" value="InterPro"/>
</dbReference>
<dbReference type="InterPro" id="IPR043502">
    <property type="entry name" value="DNA/RNA_pol_sf"/>
</dbReference>
<dbReference type="AlphaFoldDB" id="A0A6L2MXW5"/>
<name>A0A6L2MXW5_TANCI</name>
<evidence type="ECO:0000256" key="7">
    <source>
        <dbReference type="SAM" id="MobiDB-lite"/>
    </source>
</evidence>
<feature type="compositionally biased region" description="Acidic residues" evidence="7">
    <location>
        <begin position="558"/>
        <end position="573"/>
    </location>
</feature>
<feature type="domain" description="Integrase catalytic" evidence="8">
    <location>
        <begin position="156"/>
        <end position="329"/>
    </location>
</feature>
<dbReference type="GO" id="GO:0004519">
    <property type="term" value="F:endonuclease activity"/>
    <property type="evidence" value="ECO:0007669"/>
    <property type="project" value="UniProtKB-KW"/>
</dbReference>
<dbReference type="GO" id="GO:0015074">
    <property type="term" value="P:DNA integration"/>
    <property type="evidence" value="ECO:0007669"/>
    <property type="project" value="InterPro"/>
</dbReference>
<evidence type="ECO:0000259" key="8">
    <source>
        <dbReference type="PROSITE" id="PS50994"/>
    </source>
</evidence>
<evidence type="ECO:0000256" key="2">
    <source>
        <dbReference type="ARBA" id="ARBA00022695"/>
    </source>
</evidence>
<dbReference type="PROSITE" id="PS50994">
    <property type="entry name" value="INTEGRASE"/>
    <property type="match status" value="1"/>
</dbReference>
<evidence type="ECO:0000256" key="6">
    <source>
        <dbReference type="ARBA" id="ARBA00022918"/>
    </source>
</evidence>
<feature type="compositionally biased region" description="Basic and acidic residues" evidence="7">
    <location>
        <begin position="598"/>
        <end position="621"/>
    </location>
</feature>
<dbReference type="SUPFAM" id="SSF56672">
    <property type="entry name" value="DNA/RNA polymerases"/>
    <property type="match status" value="1"/>
</dbReference>